<feature type="region of interest" description="Disordered" evidence="13">
    <location>
        <begin position="1003"/>
        <end position="1106"/>
    </location>
</feature>
<feature type="region of interest" description="Disordered" evidence="13">
    <location>
        <begin position="666"/>
        <end position="767"/>
    </location>
</feature>
<feature type="compositionally biased region" description="Pro residues" evidence="13">
    <location>
        <begin position="868"/>
        <end position="877"/>
    </location>
</feature>
<dbReference type="GO" id="GO:0005829">
    <property type="term" value="C:cytosol"/>
    <property type="evidence" value="ECO:0007669"/>
    <property type="project" value="Ensembl"/>
</dbReference>
<dbReference type="GO" id="GO:0051893">
    <property type="term" value="P:regulation of focal adhesion assembly"/>
    <property type="evidence" value="ECO:0007669"/>
    <property type="project" value="Ensembl"/>
</dbReference>
<feature type="compositionally biased region" description="Polar residues" evidence="13">
    <location>
        <begin position="569"/>
        <end position="583"/>
    </location>
</feature>
<dbReference type="GO" id="GO:0015629">
    <property type="term" value="C:actin cytoskeleton"/>
    <property type="evidence" value="ECO:0007669"/>
    <property type="project" value="Ensembl"/>
</dbReference>
<feature type="compositionally biased region" description="Low complexity" evidence="13">
    <location>
        <begin position="339"/>
        <end position="350"/>
    </location>
</feature>
<dbReference type="PROSITE" id="PS00109">
    <property type="entry name" value="PROTEIN_KINASE_TYR"/>
    <property type="match status" value="1"/>
</dbReference>
<comment type="function">
    <text evidence="8">Probable catalytically inactive kinase. Scaffolding protein that regulates the cytoskeleton to control cell spreading and migration by modulating focal adhesion dynamics. Acts as a scaffold for mediating EGFR signaling.</text>
</comment>
<evidence type="ECO:0000256" key="12">
    <source>
        <dbReference type="ARBA" id="ARBA00083278"/>
    </source>
</evidence>
<dbReference type="GO" id="GO:0034446">
    <property type="term" value="P:substrate adhesion-dependent cell spreading"/>
    <property type="evidence" value="ECO:0007669"/>
    <property type="project" value="Ensembl"/>
</dbReference>
<keyword evidence="6" id="KW-0206">Cytoskeleton</keyword>
<dbReference type="SUPFAM" id="SSF56112">
    <property type="entry name" value="Protein kinase-like (PK-like)"/>
    <property type="match status" value="1"/>
</dbReference>
<evidence type="ECO:0000256" key="9">
    <source>
        <dbReference type="ARBA" id="ARBA00070282"/>
    </source>
</evidence>
<evidence type="ECO:0000256" key="10">
    <source>
        <dbReference type="ARBA" id="ARBA00079357"/>
    </source>
</evidence>
<feature type="compositionally biased region" description="Polar residues" evidence="13">
    <location>
        <begin position="853"/>
        <end position="866"/>
    </location>
</feature>
<dbReference type="GeneTree" id="ENSGT00940000157591"/>
<dbReference type="Gene3D" id="1.10.510.10">
    <property type="entry name" value="Transferase(Phosphotransferase) domain 1"/>
    <property type="match status" value="1"/>
</dbReference>
<dbReference type="InterPro" id="IPR051511">
    <property type="entry name" value="MitoQC_Scaffold_Kinases"/>
</dbReference>
<dbReference type="SMART" id="SM00220">
    <property type="entry name" value="S_TKc"/>
    <property type="match status" value="1"/>
</dbReference>
<comment type="similarity">
    <text evidence="7">Belongs to the protein kinase superfamily.</text>
</comment>
<evidence type="ECO:0000256" key="7">
    <source>
        <dbReference type="ARBA" id="ARBA00038349"/>
    </source>
</evidence>
<reference evidence="15" key="1">
    <citation type="submission" date="2025-08" db="UniProtKB">
        <authorList>
            <consortium name="Ensembl"/>
        </authorList>
    </citation>
    <scope>IDENTIFICATION</scope>
</reference>
<dbReference type="GO" id="GO:0005925">
    <property type="term" value="C:focal adhesion"/>
    <property type="evidence" value="ECO:0007669"/>
    <property type="project" value="UniProtKB-SubCell"/>
</dbReference>
<dbReference type="Ensembl" id="ENSPSMT00000009540.1">
    <property type="protein sequence ID" value="ENSPSMP00000008097.1"/>
    <property type="gene ID" value="ENSPSMG00000005996.1"/>
</dbReference>
<reference evidence="15" key="2">
    <citation type="submission" date="2025-09" db="UniProtKB">
        <authorList>
            <consortium name="Ensembl"/>
        </authorList>
    </citation>
    <scope>IDENTIFICATION</scope>
</reference>
<dbReference type="GO" id="GO:0048041">
    <property type="term" value="P:focal adhesion assembly"/>
    <property type="evidence" value="ECO:0007669"/>
    <property type="project" value="Ensembl"/>
</dbReference>
<dbReference type="Pfam" id="PF00069">
    <property type="entry name" value="Pkinase"/>
    <property type="match status" value="1"/>
</dbReference>
<dbReference type="Proteomes" id="UP000694414">
    <property type="component" value="Unplaced"/>
</dbReference>
<sequence length="1751" mass="193600">MSACNTFTEHVWKPGECKNCFQPKSLHQLPPDPEKAPITHGNVKTNANHSNNHRIRNTGNIRPPVAKKPTIAVKPTMMVADGQSVCGELSIQEHCENKPVIIGWNRNRTALSQKPLNNNNEDDVEGFSHVPKPYDNNDSAKKISNNNNGLTEVLKEIAGLDTTTQIRGNETNSRETFLGRINDCYKRSLERKLPPSCMLGSMKDTQGKHVILSGSTEVISNEGGRFCYPEFSSGEESEEDVFFSNMEEEHESWDESDEELLAMEIRMRGQPRFANFRANTLSPVRFFVDKKWNTVPLRNKSLQRICAVDYDDSYDEILNGYEENSVVSYGQGSIQSMVSSDSTSPDSSLTEESRSETASSLSQKICNGGISPSNPGDSKDVKEIEPNYESLSGNQEKDSSQASKSSIKVPETHKAVLALRLEEKDGKIAVQTEKQESKTSTDIAGQAVTINLVPVEEQAKPYRVVNLEQPLCKPYTVVDVSAAMASEHLEGPVNSPKMKSSSSTPNSPVTSPALTPGQVSAHFQKSSAIRYQEVWTSSTSPRQKIPKVELITGRTGPNVPPRKNCHKSAPTSPTATNISSKTIPVKSPNLSEIKFNSYNNAGMPPFPIIIHDEPTYARSSKNAIKVPIVINPNAYDNLAIYKSFLGTSGELSVKEKTTSVISHTYEEIETESKVSDNTTSKPTECPQPKGVSNSTERKRGSVAQKVQEFNNCLNRGQSSPQRSYSSSHSSPAKMQRTTQEPTAKTEGVQESQMVGSGGSSSTREKASTVLSQIVASIQPPQSPPETPQSGPKVCSVEELYAIPPDADDAKGTLKSTPARPKSLFTSQSSGEAEAPQTIESPTTKVQKDPFTKPVTSPPSKLVTNLQSEPPPPFPPPRSTSSPYHASNLLQRHFTNWTKPTSPARSTEAESVLHSEGSRRAADAKPKRWISFKSFFRRRKTDEEDDKEKEREKGKLVGLDGTVIHMLPPPPVQRHHWFTEAKGESSEKPAIVFMYRCDPAHGQLNEDQSKAGADQTAVTEKGRTEDALLPDSEEKKKRNHSSPSQIPKKILSHMTHEVTEDFSPRDPKSVVKQDGGDCPSATPALPLPELEREEEKEDDISDPLDLNPCSATYSNLGQSRAAMIPPKHPRQPKGALDDTIAFGGKTDQEAPNASQPTPPPLPKKMIIRANTEPISKDLQKSMESSLCVLANPTYDIDPNWDASSAGSSISCELKGLDIESCDSLERPLHKERPVPSAANSISSLTTLSIKDRFSNSMESLSSRRGPSCRPGRGIQKPQRQALYRGLENREEVVGKIRSLHTDALKKLAIKCEDLFMAGQKDQLRFGVDSWSDFRLTSDKPCCEAGDAVYYTASYAKDPLNNYAVKICKSKAKESQQYYHSLAVRQSLAVHFNIQQDCGHFLAEVPNRLLPWEDPDAPGKEEDEMEESEEERKGETDGENPEPSSEAESSLKESQGVTTKKQRSHVVVITREVPCLTVADFVRDSLAQHGKSPDLYERQVCLLLLQLCSGLEHLKPYHVTHCDLRLENLLLVHYQPGGTAQGLGPAEPSPTSSCPTRLIVSNFSQAKQKSHLVDPEILRDQSRLAPEIITATQYKKCDEFQTGILIYEMLHLPNPFDENPELKEKEYTRADLPRIPLRSPYSRGLQQLASCLLNPNPSERILISDAKGILQCLLWGPREDLFQTFTASSSLVQRNSLLQNWLDIKRTLLMIKFAEKSLDREGGVSLEDWLCAQYLAFATTDSLSCIVKILQHR</sequence>
<evidence type="ECO:0000256" key="8">
    <source>
        <dbReference type="ARBA" id="ARBA00058561"/>
    </source>
</evidence>
<feature type="compositionally biased region" description="Polar residues" evidence="13">
    <location>
        <begin position="883"/>
        <end position="904"/>
    </location>
</feature>
<proteinExistence type="inferred from homology"/>
<feature type="compositionally biased region" description="Polar residues" evidence="13">
    <location>
        <begin position="390"/>
        <end position="406"/>
    </location>
</feature>
<dbReference type="PANTHER" id="PTHR22972:SF5">
    <property type="entry name" value="INACTIVE TYROSINE-PROTEIN KINASE PEAK1"/>
    <property type="match status" value="1"/>
</dbReference>
<feature type="compositionally biased region" description="Polar residues" evidence="13">
    <location>
        <begin position="356"/>
        <end position="376"/>
    </location>
</feature>
<dbReference type="InterPro" id="IPR000719">
    <property type="entry name" value="Prot_kinase_dom"/>
</dbReference>
<dbReference type="FunFam" id="1.10.510.10:FF:000437">
    <property type="entry name" value="Pseudopodium enriched atypical kinase 1"/>
    <property type="match status" value="1"/>
</dbReference>
<evidence type="ECO:0000313" key="15">
    <source>
        <dbReference type="Ensembl" id="ENSPSMP00000008097.1"/>
    </source>
</evidence>
<feature type="region of interest" description="Disordered" evidence="13">
    <location>
        <begin position="805"/>
        <end position="923"/>
    </location>
</feature>
<feature type="domain" description="Protein kinase" evidence="14">
    <location>
        <begin position="1318"/>
        <end position="1680"/>
    </location>
</feature>
<feature type="compositionally biased region" description="Low complexity" evidence="13">
    <location>
        <begin position="492"/>
        <end position="512"/>
    </location>
</feature>
<feature type="compositionally biased region" description="Polar residues" evidence="13">
    <location>
        <begin position="735"/>
        <end position="754"/>
    </location>
</feature>
<comment type="subcellular location">
    <subcellularLocation>
        <location evidence="2">Cell junction</location>
        <location evidence="2">Focal adhesion</location>
    </subcellularLocation>
    <subcellularLocation>
        <location evidence="1">Cytoplasm</location>
        <location evidence="1">Cytoskeleton</location>
    </subcellularLocation>
</comment>
<feature type="region of interest" description="Disordered" evidence="13">
    <location>
        <begin position="390"/>
        <end position="409"/>
    </location>
</feature>
<evidence type="ECO:0000259" key="14">
    <source>
        <dbReference type="PROSITE" id="PS50011"/>
    </source>
</evidence>
<dbReference type="GO" id="GO:0042802">
    <property type="term" value="F:identical protein binding"/>
    <property type="evidence" value="ECO:0007669"/>
    <property type="project" value="Ensembl"/>
</dbReference>
<evidence type="ECO:0000256" key="5">
    <source>
        <dbReference type="ARBA" id="ARBA00022949"/>
    </source>
</evidence>
<dbReference type="InterPro" id="IPR011009">
    <property type="entry name" value="Kinase-like_dom_sf"/>
</dbReference>
<feature type="compositionally biased region" description="Basic and acidic residues" evidence="13">
    <location>
        <begin position="1053"/>
        <end position="1074"/>
    </location>
</feature>
<gene>
    <name evidence="15" type="primary">PEAK1</name>
</gene>
<feature type="compositionally biased region" description="Basic and acidic residues" evidence="13">
    <location>
        <begin position="1019"/>
        <end position="1035"/>
    </location>
</feature>
<dbReference type="GO" id="GO:0005524">
    <property type="term" value="F:ATP binding"/>
    <property type="evidence" value="ECO:0007669"/>
    <property type="project" value="InterPro"/>
</dbReference>
<feature type="region of interest" description="Disordered" evidence="13">
    <location>
        <begin position="552"/>
        <end position="583"/>
    </location>
</feature>
<keyword evidence="3" id="KW-0963">Cytoplasm</keyword>
<evidence type="ECO:0000256" key="1">
    <source>
        <dbReference type="ARBA" id="ARBA00004245"/>
    </source>
</evidence>
<feature type="compositionally biased region" description="Polar residues" evidence="13">
    <location>
        <begin position="707"/>
        <end position="717"/>
    </location>
</feature>
<evidence type="ECO:0000256" key="11">
    <source>
        <dbReference type="ARBA" id="ARBA00080181"/>
    </source>
</evidence>
<organism evidence="15 16">
    <name type="scientific">Prolemur simus</name>
    <name type="common">Greater bamboo lemur</name>
    <name type="synonym">Hapalemur simus</name>
    <dbReference type="NCBI Taxonomy" id="1328070"/>
    <lineage>
        <taxon>Eukaryota</taxon>
        <taxon>Metazoa</taxon>
        <taxon>Chordata</taxon>
        <taxon>Craniata</taxon>
        <taxon>Vertebrata</taxon>
        <taxon>Euteleostomi</taxon>
        <taxon>Mammalia</taxon>
        <taxon>Eutheria</taxon>
        <taxon>Euarchontoglires</taxon>
        <taxon>Primates</taxon>
        <taxon>Strepsirrhini</taxon>
        <taxon>Lemuriformes</taxon>
        <taxon>Lemuridae</taxon>
        <taxon>Prolemur</taxon>
    </lineage>
</organism>
<evidence type="ECO:0000256" key="3">
    <source>
        <dbReference type="ARBA" id="ARBA00022490"/>
    </source>
</evidence>
<keyword evidence="16" id="KW-1185">Reference proteome</keyword>
<feature type="region of interest" description="Disordered" evidence="13">
    <location>
        <begin position="44"/>
        <end position="66"/>
    </location>
</feature>
<feature type="compositionally biased region" description="Low complexity" evidence="13">
    <location>
        <begin position="718"/>
        <end position="730"/>
    </location>
</feature>
<protein>
    <recommendedName>
        <fullName evidence="9">Inactive tyrosine-protein kinase PEAK1</fullName>
    </recommendedName>
    <alternativeName>
        <fullName evidence="10">Pseudopodium-enriched atypical kinase 1</fullName>
    </alternativeName>
    <alternativeName>
        <fullName evidence="11">Sugen kinase 269</fullName>
    </alternativeName>
    <alternativeName>
        <fullName evidence="12">Tyrosine-protein kinase SgK269</fullName>
    </alternativeName>
</protein>
<keyword evidence="4" id="KW-0597">Phosphoprotein</keyword>
<evidence type="ECO:0000256" key="13">
    <source>
        <dbReference type="SAM" id="MobiDB-lite"/>
    </source>
</evidence>
<evidence type="ECO:0000256" key="2">
    <source>
        <dbReference type="ARBA" id="ARBA00004246"/>
    </source>
</evidence>
<evidence type="ECO:0000256" key="4">
    <source>
        <dbReference type="ARBA" id="ARBA00022553"/>
    </source>
</evidence>
<evidence type="ECO:0000256" key="6">
    <source>
        <dbReference type="ARBA" id="ARBA00023212"/>
    </source>
</evidence>
<feature type="compositionally biased region" description="Low complexity" evidence="13">
    <location>
        <begin position="1439"/>
        <end position="1452"/>
    </location>
</feature>
<feature type="compositionally biased region" description="Basic and acidic residues" evidence="13">
    <location>
        <begin position="906"/>
        <end position="923"/>
    </location>
</feature>
<dbReference type="GO" id="GO:0004715">
    <property type="term" value="F:non-membrane spanning protein tyrosine kinase activity"/>
    <property type="evidence" value="ECO:0007669"/>
    <property type="project" value="Ensembl"/>
</dbReference>
<dbReference type="InterPro" id="IPR008266">
    <property type="entry name" value="Tyr_kinase_AS"/>
</dbReference>
<feature type="region of interest" description="Disordered" evidence="13">
    <location>
        <begin position="1143"/>
        <end position="1162"/>
    </location>
</feature>
<keyword evidence="5" id="KW-0965">Cell junction</keyword>
<feature type="compositionally biased region" description="Acidic residues" evidence="13">
    <location>
        <begin position="1090"/>
        <end position="1101"/>
    </location>
</feature>
<feature type="region of interest" description="Disordered" evidence="13">
    <location>
        <begin position="490"/>
        <end position="515"/>
    </location>
</feature>
<feature type="region of interest" description="Disordered" evidence="13">
    <location>
        <begin position="1408"/>
        <end position="1456"/>
    </location>
</feature>
<feature type="compositionally biased region" description="Acidic residues" evidence="13">
    <location>
        <begin position="1411"/>
        <end position="1427"/>
    </location>
</feature>
<feature type="region of interest" description="Disordered" evidence="13">
    <location>
        <begin position="335"/>
        <end position="382"/>
    </location>
</feature>
<accession>A0A8C8Z0F0</accession>
<dbReference type="GO" id="GO:0016477">
    <property type="term" value="P:cell migration"/>
    <property type="evidence" value="ECO:0007669"/>
    <property type="project" value="Ensembl"/>
</dbReference>
<dbReference type="PROSITE" id="PS50011">
    <property type="entry name" value="PROTEIN_KINASE_DOM"/>
    <property type="match status" value="1"/>
</dbReference>
<name>A0A8C8Z0F0_PROSS</name>
<dbReference type="PANTHER" id="PTHR22972">
    <property type="entry name" value="SERINE/THREONINE PROTEIN KINASE"/>
    <property type="match status" value="1"/>
</dbReference>
<evidence type="ECO:0000313" key="16">
    <source>
        <dbReference type="Proteomes" id="UP000694414"/>
    </source>
</evidence>